<dbReference type="Gene3D" id="3.40.1090.10">
    <property type="entry name" value="Cytosolic phospholipase A2 catalytic domain"/>
    <property type="match status" value="2"/>
</dbReference>
<feature type="short sequence motif" description="GXGXXG" evidence="4">
    <location>
        <begin position="10"/>
        <end position="15"/>
    </location>
</feature>
<dbReference type="KEGG" id="tbk:HF295_02150"/>
<feature type="short sequence motif" description="GXSXG" evidence="4">
    <location>
        <begin position="39"/>
        <end position="43"/>
    </location>
</feature>
<keyword evidence="2 4" id="KW-0442">Lipid degradation</keyword>
<evidence type="ECO:0000313" key="6">
    <source>
        <dbReference type="EMBL" id="QLY39722.1"/>
    </source>
</evidence>
<evidence type="ECO:0000313" key="7">
    <source>
        <dbReference type="Proteomes" id="UP000512167"/>
    </source>
</evidence>
<organism evidence="6 7">
    <name type="scientific">Hujiaoplasma nucleasis</name>
    <dbReference type="NCBI Taxonomy" id="2725268"/>
    <lineage>
        <taxon>Bacteria</taxon>
        <taxon>Bacillati</taxon>
        <taxon>Mycoplasmatota</taxon>
        <taxon>Mollicutes</taxon>
        <taxon>Candidatus Izemoplasmatales</taxon>
        <taxon>Hujiaoplasmataceae</taxon>
        <taxon>Hujiaoplasma</taxon>
    </lineage>
</organism>
<keyword evidence="3 4" id="KW-0443">Lipid metabolism</keyword>
<protein>
    <submittedName>
        <fullName evidence="6">Patatin-like phospholipase family protein</fullName>
    </submittedName>
</protein>
<dbReference type="Pfam" id="PF01734">
    <property type="entry name" value="Patatin"/>
    <property type="match status" value="1"/>
</dbReference>
<feature type="active site" description="Nucleophile" evidence="4">
    <location>
        <position position="41"/>
    </location>
</feature>
<dbReference type="GO" id="GO:0016042">
    <property type="term" value="P:lipid catabolic process"/>
    <property type="evidence" value="ECO:0007669"/>
    <property type="project" value="UniProtKB-UniRule"/>
</dbReference>
<dbReference type="InterPro" id="IPR050301">
    <property type="entry name" value="NTE"/>
</dbReference>
<dbReference type="AlphaFoldDB" id="A0A7L6N2P0"/>
<dbReference type="Proteomes" id="UP000512167">
    <property type="component" value="Chromosome"/>
</dbReference>
<dbReference type="InterPro" id="IPR002641">
    <property type="entry name" value="PNPLA_dom"/>
</dbReference>
<keyword evidence="7" id="KW-1185">Reference proteome</keyword>
<proteinExistence type="predicted"/>
<feature type="active site" description="Proton acceptor" evidence="4">
    <location>
        <position position="187"/>
    </location>
</feature>
<accession>A0A7L6N2P0</accession>
<sequence>MNKLGLCLSGGGARGSYQIGVAQALKDLGYYDQIYAMSGTSIGAVNASLLATRPIEDVLDIWVNFPREEFNYIESLMNKIRSKDFSFVKNGVIDIENLEKLLEANLDTSKLKEKKVYITLSPAGLTNEGSLGIIKSSFNHYIRGRKKVIYSPLQDQKPDDINKQIIASCSIPFVFPPVMINGKQTFDGGLYDNIPIKPLVNAGCDTVIVVNLQKLIRFNPKKFPGIKIIEIKHKKSLGAILNFEKNQSIARYHLGYEDAMNYFKENPLQ</sequence>
<dbReference type="PANTHER" id="PTHR14226">
    <property type="entry name" value="NEUROPATHY TARGET ESTERASE/SWISS CHEESE D.MELANOGASTER"/>
    <property type="match status" value="1"/>
</dbReference>
<feature type="domain" description="PNPLA" evidence="5">
    <location>
        <begin position="6"/>
        <end position="200"/>
    </location>
</feature>
<reference evidence="6 7" key="1">
    <citation type="submission" date="2020-04" db="EMBL/GenBank/DDBJ databases">
        <authorList>
            <person name="Zheng R.K."/>
            <person name="Sun C.M."/>
        </authorList>
    </citation>
    <scope>NUCLEOTIDE SEQUENCE [LARGE SCALE GENOMIC DNA]</scope>
    <source>
        <strain evidence="7">zrk29</strain>
    </source>
</reference>
<feature type="short sequence motif" description="DGA/G" evidence="4">
    <location>
        <begin position="187"/>
        <end position="189"/>
    </location>
</feature>
<dbReference type="PROSITE" id="PS51635">
    <property type="entry name" value="PNPLA"/>
    <property type="match status" value="1"/>
</dbReference>
<dbReference type="GO" id="GO:0016787">
    <property type="term" value="F:hydrolase activity"/>
    <property type="evidence" value="ECO:0007669"/>
    <property type="project" value="UniProtKB-UniRule"/>
</dbReference>
<dbReference type="InterPro" id="IPR016035">
    <property type="entry name" value="Acyl_Trfase/lysoPLipase"/>
</dbReference>
<name>A0A7L6N2P0_9MOLU</name>
<evidence type="ECO:0000256" key="1">
    <source>
        <dbReference type="ARBA" id="ARBA00022801"/>
    </source>
</evidence>
<gene>
    <name evidence="6" type="ORF">HF295_02150</name>
</gene>
<keyword evidence="1 4" id="KW-0378">Hydrolase</keyword>
<dbReference type="CDD" id="cd07209">
    <property type="entry name" value="Pat_hypo_Ecoli_Z1214_like"/>
    <property type="match status" value="1"/>
</dbReference>
<evidence type="ECO:0000256" key="3">
    <source>
        <dbReference type="ARBA" id="ARBA00023098"/>
    </source>
</evidence>
<dbReference type="PANTHER" id="PTHR14226:SF57">
    <property type="entry name" value="BLR7027 PROTEIN"/>
    <property type="match status" value="1"/>
</dbReference>
<evidence type="ECO:0000259" key="5">
    <source>
        <dbReference type="PROSITE" id="PS51635"/>
    </source>
</evidence>
<dbReference type="SUPFAM" id="SSF52151">
    <property type="entry name" value="FabD/lysophospholipase-like"/>
    <property type="match status" value="1"/>
</dbReference>
<dbReference type="RefSeq" id="WP_312032202.1">
    <property type="nucleotide sequence ID" value="NZ_CP051151.1"/>
</dbReference>
<evidence type="ECO:0000256" key="2">
    <source>
        <dbReference type="ARBA" id="ARBA00022963"/>
    </source>
</evidence>
<dbReference type="EMBL" id="CP051151">
    <property type="protein sequence ID" value="QLY39722.1"/>
    <property type="molecule type" value="Genomic_DNA"/>
</dbReference>
<evidence type="ECO:0000256" key="4">
    <source>
        <dbReference type="PROSITE-ProRule" id="PRU01161"/>
    </source>
</evidence>